<dbReference type="InterPro" id="IPR027409">
    <property type="entry name" value="GroEL-like_apical_dom_sf"/>
</dbReference>
<dbReference type="EMBL" id="CAADFK010000017">
    <property type="protein sequence ID" value="VFK10893.1"/>
    <property type="molecule type" value="Genomic_DNA"/>
</dbReference>
<name>A0A450W1F5_9GAMM</name>
<dbReference type="PANTHER" id="PTHR45633">
    <property type="entry name" value="60 KDA HEAT SHOCK PROTEIN, MITOCHONDRIAL"/>
    <property type="match status" value="1"/>
</dbReference>
<feature type="binding site" evidence="7">
    <location>
        <position position="51"/>
    </location>
    <ligand>
        <name>ATP</name>
        <dbReference type="ChEBI" id="CHEBI:30616"/>
    </ligand>
</feature>
<keyword evidence="2 7" id="KW-0963">Cytoplasm</keyword>
<dbReference type="SUPFAM" id="SSF52029">
    <property type="entry name" value="GroEL apical domain-like"/>
    <property type="match status" value="1"/>
</dbReference>
<dbReference type="SUPFAM" id="SSF54849">
    <property type="entry name" value="GroEL-intermediate domain like"/>
    <property type="match status" value="1"/>
</dbReference>
<dbReference type="GO" id="GO:0016853">
    <property type="term" value="F:isomerase activity"/>
    <property type="evidence" value="ECO:0007669"/>
    <property type="project" value="UniProtKB-KW"/>
</dbReference>
<feature type="binding site" evidence="7">
    <location>
        <begin position="479"/>
        <end position="481"/>
    </location>
    <ligand>
        <name>ATP</name>
        <dbReference type="ChEBI" id="CHEBI:30616"/>
    </ligand>
</feature>
<dbReference type="InterPro" id="IPR018370">
    <property type="entry name" value="Chaperonin_Cpn60_CS"/>
</dbReference>
<comment type="subunit">
    <text evidence="7 9">Forms a cylinder of 14 subunits composed of two heptameric rings stacked back-to-back. Interacts with the co-chaperonin GroES.</text>
</comment>
<dbReference type="InterPro" id="IPR001844">
    <property type="entry name" value="Cpn60/GroEL"/>
</dbReference>
<feature type="binding site" evidence="7">
    <location>
        <position position="495"/>
    </location>
    <ligand>
        <name>ATP</name>
        <dbReference type="ChEBI" id="CHEBI:30616"/>
    </ligand>
</feature>
<evidence type="ECO:0000256" key="3">
    <source>
        <dbReference type="ARBA" id="ARBA00022741"/>
    </source>
</evidence>
<feature type="binding site" evidence="7">
    <location>
        <begin position="87"/>
        <end position="91"/>
    </location>
    <ligand>
        <name>ATP</name>
        <dbReference type="ChEBI" id="CHEBI:30616"/>
    </ligand>
</feature>
<evidence type="ECO:0000256" key="6">
    <source>
        <dbReference type="ARBA" id="ARBA00023235"/>
    </source>
</evidence>
<dbReference type="GO" id="GO:0140662">
    <property type="term" value="F:ATP-dependent protein folding chaperone"/>
    <property type="evidence" value="ECO:0007669"/>
    <property type="project" value="InterPro"/>
</dbReference>
<accession>A0A450W1F5</accession>
<comment type="subcellular location">
    <subcellularLocation>
        <location evidence="7">Cytoplasm</location>
    </subcellularLocation>
</comment>
<evidence type="ECO:0000256" key="7">
    <source>
        <dbReference type="HAMAP-Rule" id="MF_00600"/>
    </source>
</evidence>
<proteinExistence type="inferred from homology"/>
<dbReference type="PRINTS" id="PR00298">
    <property type="entry name" value="CHAPERONIN60"/>
</dbReference>
<dbReference type="Gene3D" id="3.30.260.10">
    <property type="entry name" value="TCP-1-like chaperonin intermediate domain"/>
    <property type="match status" value="1"/>
</dbReference>
<dbReference type="CDD" id="cd03344">
    <property type="entry name" value="GroEL"/>
    <property type="match status" value="1"/>
</dbReference>
<dbReference type="FunFam" id="3.50.7.10:FF:000001">
    <property type="entry name" value="60 kDa chaperonin"/>
    <property type="match status" value="1"/>
</dbReference>
<dbReference type="NCBIfam" id="NF009489">
    <property type="entry name" value="PRK12851.1"/>
    <property type="match status" value="1"/>
</dbReference>
<evidence type="ECO:0000256" key="10">
    <source>
        <dbReference type="SAM" id="Coils"/>
    </source>
</evidence>
<dbReference type="FunFam" id="1.10.560.10:FF:000001">
    <property type="entry name" value="60 kDa chaperonin"/>
    <property type="match status" value="1"/>
</dbReference>
<sequence length="554" mass="58238">MSAKEVRFNEDSRQRMLRGVNILANAVKVTLGPKGRNVVLEKSFGAPTITKDGVSVAKEIELEDKFENMGAQMVKEVASKTSDVAGDGTTTATVLAQSMLKEGLKSVAAGMNPMDLKRGLEKAVAVAIGGLKQAASPCTDDKAIAQVGTVSANADTDIGQIIANAMSKVGKEGVITVEEGSTIENELDVVEGMQFDRGYLSPYFINKQENMTTELEDPFILLHDKKISNIREMLPLLESVAKAGRSLLVIAEDVEGEALATLVVNTIRGIVKVAAVKAPGFGDRRKAMLQDMAILTGGTVIAEEIGLTLEKASLDDLGTAKKIVITKENTTIVDGAGSKGDIEARVNQIRQQIEETTSDYDREKLQERVAKLAGGVAVIKVGAATEVEMKEKKARVEDALHATRAAVEEGVVPGGGVALIRSLDSLKDLKGENHDQDVGIGIARRSMEEPLRQIAANAGAEASVVLNNVANGTGNYGFNAAKEEYGDMIAMGILDPAKVVRIALQNAASIAGLMITTEAMVADAPKKDDAPAGMPGGMGDMGDMGGMGGMGGMM</sequence>
<dbReference type="NCBIfam" id="TIGR02348">
    <property type="entry name" value="GroEL"/>
    <property type="match status" value="1"/>
</dbReference>
<gene>
    <name evidence="7" type="primary">groEL</name>
    <name evidence="7" type="synonym">groL</name>
    <name evidence="11" type="ORF">BECKLPF1236B_GA0070989_10178</name>
</gene>
<dbReference type="InterPro" id="IPR027413">
    <property type="entry name" value="GROEL-like_equatorial_sf"/>
</dbReference>
<comment type="similarity">
    <text evidence="1 7 8">Belongs to the chaperonin (HSP60) family.</text>
</comment>
<dbReference type="NCBIfam" id="NF009487">
    <property type="entry name" value="PRK12849.1"/>
    <property type="match status" value="1"/>
</dbReference>
<evidence type="ECO:0000256" key="9">
    <source>
        <dbReference type="RuleBase" id="RU000419"/>
    </source>
</evidence>
<dbReference type="EC" id="5.6.1.7" evidence="7"/>
<dbReference type="GO" id="GO:0051082">
    <property type="term" value="F:unfolded protein binding"/>
    <property type="evidence" value="ECO:0007669"/>
    <property type="project" value="UniProtKB-UniRule"/>
</dbReference>
<dbReference type="GO" id="GO:0005524">
    <property type="term" value="F:ATP binding"/>
    <property type="evidence" value="ECO:0007669"/>
    <property type="project" value="UniProtKB-UniRule"/>
</dbReference>
<dbReference type="AlphaFoldDB" id="A0A450W1F5"/>
<comment type="function">
    <text evidence="7 9">Together with its co-chaperonin GroES, plays an essential role in assisting protein folding. The GroEL-GroES system forms a nano-cage that allows encapsulation of the non-native substrate proteins and provides a physical environment optimized to promote and accelerate protein folding.</text>
</comment>
<reference evidence="11" key="1">
    <citation type="submission" date="2019-02" db="EMBL/GenBank/DDBJ databases">
        <authorList>
            <person name="Gruber-Vodicka R. H."/>
            <person name="Seah K. B. B."/>
        </authorList>
    </citation>
    <scope>NUCLEOTIDE SEQUENCE</scope>
    <source>
        <strain evidence="11">BECK_S313</strain>
    </source>
</reference>
<dbReference type="NCBIfam" id="NF009488">
    <property type="entry name" value="PRK12850.1"/>
    <property type="match status" value="1"/>
</dbReference>
<dbReference type="PROSITE" id="PS00296">
    <property type="entry name" value="CHAPERONINS_CPN60"/>
    <property type="match status" value="1"/>
</dbReference>
<dbReference type="HAMAP" id="MF_00600">
    <property type="entry name" value="CH60"/>
    <property type="match status" value="1"/>
</dbReference>
<keyword evidence="4 7" id="KW-0067">ATP-binding</keyword>
<protein>
    <recommendedName>
        <fullName evidence="7">Chaperonin GroEL</fullName>
        <ecNumber evidence="7">5.6.1.7</ecNumber>
    </recommendedName>
    <alternativeName>
        <fullName evidence="7">60 kDa chaperonin</fullName>
    </alternativeName>
    <alternativeName>
        <fullName evidence="7">Chaperonin-60</fullName>
        <shortName evidence="7">Cpn60</shortName>
    </alternativeName>
</protein>
<evidence type="ECO:0000256" key="4">
    <source>
        <dbReference type="ARBA" id="ARBA00022840"/>
    </source>
</evidence>
<feature type="binding site" evidence="7">
    <location>
        <begin position="30"/>
        <end position="33"/>
    </location>
    <ligand>
        <name>ATP</name>
        <dbReference type="ChEBI" id="CHEBI:30616"/>
    </ligand>
</feature>
<dbReference type="SUPFAM" id="SSF48592">
    <property type="entry name" value="GroEL equatorial domain-like"/>
    <property type="match status" value="1"/>
</dbReference>
<dbReference type="NCBIfam" id="NF000592">
    <property type="entry name" value="PRK00013.1"/>
    <property type="match status" value="1"/>
</dbReference>
<keyword evidence="3 7" id="KW-0547">Nucleotide-binding</keyword>
<keyword evidence="10" id="KW-0175">Coiled coil</keyword>
<dbReference type="Gene3D" id="1.10.560.10">
    <property type="entry name" value="GroEL-like equatorial domain"/>
    <property type="match status" value="1"/>
</dbReference>
<dbReference type="InterPro" id="IPR027410">
    <property type="entry name" value="TCP-1-like_intermed_sf"/>
</dbReference>
<dbReference type="Gene3D" id="3.50.7.10">
    <property type="entry name" value="GroEL"/>
    <property type="match status" value="1"/>
</dbReference>
<evidence type="ECO:0000256" key="8">
    <source>
        <dbReference type="RuleBase" id="RU000418"/>
    </source>
</evidence>
<feature type="coiled-coil region" evidence="10">
    <location>
        <begin position="339"/>
        <end position="366"/>
    </location>
</feature>
<dbReference type="InterPro" id="IPR002423">
    <property type="entry name" value="Cpn60/GroEL/TCP-1"/>
</dbReference>
<organism evidence="11">
    <name type="scientific">Candidatus Kentrum sp. LPFa</name>
    <dbReference type="NCBI Taxonomy" id="2126335"/>
    <lineage>
        <taxon>Bacteria</taxon>
        <taxon>Pseudomonadati</taxon>
        <taxon>Pseudomonadota</taxon>
        <taxon>Gammaproteobacteria</taxon>
        <taxon>Candidatus Kentrum</taxon>
    </lineage>
</organism>
<keyword evidence="5 7" id="KW-0143">Chaperone</keyword>
<evidence type="ECO:0000256" key="5">
    <source>
        <dbReference type="ARBA" id="ARBA00023186"/>
    </source>
</evidence>
<evidence type="ECO:0000256" key="2">
    <source>
        <dbReference type="ARBA" id="ARBA00022490"/>
    </source>
</evidence>
<keyword evidence="6 7" id="KW-0413">Isomerase</keyword>
<dbReference type="GO" id="GO:0042026">
    <property type="term" value="P:protein refolding"/>
    <property type="evidence" value="ECO:0007669"/>
    <property type="project" value="UniProtKB-UniRule"/>
</dbReference>
<evidence type="ECO:0000313" key="11">
    <source>
        <dbReference type="EMBL" id="VFK10893.1"/>
    </source>
</evidence>
<dbReference type="GO" id="GO:0005737">
    <property type="term" value="C:cytoplasm"/>
    <property type="evidence" value="ECO:0007669"/>
    <property type="project" value="UniProtKB-SubCell"/>
</dbReference>
<feature type="binding site" evidence="7">
    <location>
        <position position="415"/>
    </location>
    <ligand>
        <name>ATP</name>
        <dbReference type="ChEBI" id="CHEBI:30616"/>
    </ligand>
</feature>
<evidence type="ECO:0000256" key="1">
    <source>
        <dbReference type="ARBA" id="ARBA00006607"/>
    </source>
</evidence>
<dbReference type="Pfam" id="PF00118">
    <property type="entry name" value="Cpn60_TCP1"/>
    <property type="match status" value="1"/>
</dbReference>